<dbReference type="GO" id="GO:0016020">
    <property type="term" value="C:membrane"/>
    <property type="evidence" value="ECO:0007669"/>
    <property type="project" value="TreeGrafter"/>
</dbReference>
<organism evidence="9 10">
    <name type="scientific">Aphis glycines</name>
    <name type="common">Soybean aphid</name>
    <dbReference type="NCBI Taxonomy" id="307491"/>
    <lineage>
        <taxon>Eukaryota</taxon>
        <taxon>Metazoa</taxon>
        <taxon>Ecdysozoa</taxon>
        <taxon>Arthropoda</taxon>
        <taxon>Hexapoda</taxon>
        <taxon>Insecta</taxon>
        <taxon>Pterygota</taxon>
        <taxon>Neoptera</taxon>
        <taxon>Paraneoptera</taxon>
        <taxon>Hemiptera</taxon>
        <taxon>Sternorrhyncha</taxon>
        <taxon>Aphidomorpha</taxon>
        <taxon>Aphidoidea</taxon>
        <taxon>Aphididae</taxon>
        <taxon>Aphidini</taxon>
        <taxon>Aphis</taxon>
        <taxon>Aphis</taxon>
    </lineage>
</organism>
<evidence type="ECO:0000256" key="7">
    <source>
        <dbReference type="SAM" id="MobiDB-lite"/>
    </source>
</evidence>
<evidence type="ECO:0000256" key="1">
    <source>
        <dbReference type="ARBA" id="ARBA00022741"/>
    </source>
</evidence>
<dbReference type="SMART" id="SM00242">
    <property type="entry name" value="MYSc"/>
    <property type="match status" value="1"/>
</dbReference>
<feature type="domain" description="Myosin motor" evidence="8">
    <location>
        <begin position="229"/>
        <end position="891"/>
    </location>
</feature>
<dbReference type="InterPro" id="IPR027417">
    <property type="entry name" value="P-loop_NTPase"/>
</dbReference>
<sequence>MLTMPPGALQGQRSAGPPKVVGEILKRGAGPAAPSPTVAVVEGTAPGSVEAPTAVRVPAAPWCWPRTWPPDAASRHPALPPPPPPPPAARIAPEPPGRRLLLRSARNRSRPRCPGKRWRLSSAAPAGSRSRRPTSVVGPRPPNVSRYIYIQTLAYVSKSEPESNDSPTELNSPDTDAYWLVHNEGFSPVEYTRKKSSDGSSKVLVKVFGGKEYAVDEESLEKMNSVKMQLTEDLSQLNYLNESSILNVVRSRYTSNLIHTYAGPTMLVVNPGSPLNLYTDKVMHMVKNLHKINKQPPPHVYAMAQSVYMAAVTTRRDQSLIPMGCQASGKSTSCKHLLQYLVQTAVSPNKVVTLERIEAMWTVLEAFGNAATANNPNATRSVHLYSIDLDQGGQIASMSIQMHFYDKWRLIDHPPNEFSFHVFYYLLAGIENIPALRKELYLDQINDDLKGVDKSQAAVEFTSLQSALMILGFSNTELKAIYAVLAAIIHLSHTKIVKKDSIFKDKVQWTWSNSDAAKRAAKCLGAGNTDDLFSLVFPDTEVFKECDIGDQLNALIVGLYTETFNLVASIINRKLAPSIHSLCSIIIPDYPGYVVKSKSALSMFDFWTNYLHERLLSSYHNYAIVAPLEKYKIEKVETAASYEAEFCAEDHMLKLFVGAKGAVGFGRSPSMVDLKPEPCPGLLRVLDDTAGDTNLNDRDLIEKIQTFSNILKNGNKPNEFTLVHFRETIPITYNINGWINMCRDGMAKTALALLHDSSNIDISTVFSKNRGAGLTSTLAIVDGTQSLRRMSSIRRATFGSLSTAATLKRKLTCVQIRFAVDGLVETLRRTGQHFIHCFIAQHEAGFTNRTDVAATRVFHSVYKLQSITLSPNSNKANPEPVACRWLRLPHK</sequence>
<feature type="binding site" evidence="6">
    <location>
        <begin position="324"/>
        <end position="331"/>
    </location>
    <ligand>
        <name>ATP</name>
        <dbReference type="ChEBI" id="CHEBI:30616"/>
    </ligand>
</feature>
<reference evidence="9 10" key="1">
    <citation type="submission" date="2019-08" db="EMBL/GenBank/DDBJ databases">
        <title>The genome of the soybean aphid Biotype 1, its phylome, world population structure and adaptation to the North American continent.</title>
        <authorList>
            <person name="Giordano R."/>
            <person name="Donthu R.K."/>
            <person name="Hernandez A.G."/>
            <person name="Wright C.L."/>
            <person name="Zimin A.V."/>
        </authorList>
    </citation>
    <scope>NUCLEOTIDE SEQUENCE [LARGE SCALE GENOMIC DNA]</scope>
    <source>
        <tissue evidence="9">Whole aphids</tissue>
    </source>
</reference>
<dbReference type="GO" id="GO:0007015">
    <property type="term" value="P:actin filament organization"/>
    <property type="evidence" value="ECO:0007669"/>
    <property type="project" value="TreeGrafter"/>
</dbReference>
<dbReference type="InterPro" id="IPR001609">
    <property type="entry name" value="Myosin_head_motor_dom-like"/>
</dbReference>
<comment type="similarity">
    <text evidence="6">Belongs to the TRAFAC class myosin-kinesin ATPase superfamily. Myosin family.</text>
</comment>
<dbReference type="Gene3D" id="1.10.10.820">
    <property type="match status" value="1"/>
</dbReference>
<evidence type="ECO:0000259" key="8">
    <source>
        <dbReference type="PROSITE" id="PS51456"/>
    </source>
</evidence>
<evidence type="ECO:0000256" key="6">
    <source>
        <dbReference type="PROSITE-ProRule" id="PRU00782"/>
    </source>
</evidence>
<dbReference type="GO" id="GO:0016459">
    <property type="term" value="C:myosin complex"/>
    <property type="evidence" value="ECO:0007669"/>
    <property type="project" value="UniProtKB-KW"/>
</dbReference>
<keyword evidence="3 6" id="KW-0518">Myosin</keyword>
<dbReference type="EMBL" id="VYZN01000018">
    <property type="protein sequence ID" value="KAE9537474.1"/>
    <property type="molecule type" value="Genomic_DNA"/>
</dbReference>
<evidence type="ECO:0000313" key="10">
    <source>
        <dbReference type="Proteomes" id="UP000475862"/>
    </source>
</evidence>
<dbReference type="Gene3D" id="1.20.58.530">
    <property type="match status" value="1"/>
</dbReference>
<keyword evidence="2 6" id="KW-0067">ATP-binding</keyword>
<dbReference type="OrthoDB" id="2914378at2759"/>
<dbReference type="AlphaFoldDB" id="A0A6G0TRB6"/>
<dbReference type="SUPFAM" id="SSF52540">
    <property type="entry name" value="P-loop containing nucleoside triphosphate hydrolases"/>
    <property type="match status" value="1"/>
</dbReference>
<dbReference type="PROSITE" id="PS51456">
    <property type="entry name" value="MYOSIN_MOTOR"/>
    <property type="match status" value="1"/>
</dbReference>
<keyword evidence="10" id="KW-1185">Reference proteome</keyword>
<dbReference type="Gene3D" id="3.40.850.10">
    <property type="entry name" value="Kinesin motor domain"/>
    <property type="match status" value="1"/>
</dbReference>
<dbReference type="GO" id="GO:0005524">
    <property type="term" value="F:ATP binding"/>
    <property type="evidence" value="ECO:0007669"/>
    <property type="project" value="UniProtKB-UniRule"/>
</dbReference>
<feature type="compositionally biased region" description="Pro residues" evidence="7">
    <location>
        <begin position="78"/>
        <end position="88"/>
    </location>
</feature>
<dbReference type="Pfam" id="PF00063">
    <property type="entry name" value="Myosin_head"/>
    <property type="match status" value="2"/>
</dbReference>
<evidence type="ECO:0000256" key="3">
    <source>
        <dbReference type="ARBA" id="ARBA00023123"/>
    </source>
</evidence>
<comment type="caution">
    <text evidence="6">Lacks conserved residue(s) required for the propagation of feature annotation.</text>
</comment>
<dbReference type="GO" id="GO:0051015">
    <property type="term" value="F:actin filament binding"/>
    <property type="evidence" value="ECO:0007669"/>
    <property type="project" value="TreeGrafter"/>
</dbReference>
<evidence type="ECO:0000313" key="9">
    <source>
        <dbReference type="EMBL" id="KAE9537474.1"/>
    </source>
</evidence>
<dbReference type="GO" id="GO:0000146">
    <property type="term" value="F:microfilament motor activity"/>
    <property type="evidence" value="ECO:0007669"/>
    <property type="project" value="TreeGrafter"/>
</dbReference>
<dbReference type="PRINTS" id="PR00193">
    <property type="entry name" value="MYOSINHEAVY"/>
</dbReference>
<evidence type="ECO:0000256" key="4">
    <source>
        <dbReference type="ARBA" id="ARBA00023175"/>
    </source>
</evidence>
<dbReference type="PANTHER" id="PTHR13140:SF706">
    <property type="entry name" value="DILUTE CLASS UNCONVENTIONAL MYOSIN, ISOFORM C"/>
    <property type="match status" value="1"/>
</dbReference>
<dbReference type="Gene3D" id="1.20.120.720">
    <property type="entry name" value="Myosin VI head, motor domain, U50 subdomain"/>
    <property type="match status" value="1"/>
</dbReference>
<dbReference type="GO" id="GO:0005737">
    <property type="term" value="C:cytoplasm"/>
    <property type="evidence" value="ECO:0007669"/>
    <property type="project" value="TreeGrafter"/>
</dbReference>
<protein>
    <recommendedName>
        <fullName evidence="8">Myosin motor domain-containing protein</fullName>
    </recommendedName>
</protein>
<proteinExistence type="inferred from homology"/>
<dbReference type="InterPro" id="IPR036961">
    <property type="entry name" value="Kinesin_motor_dom_sf"/>
</dbReference>
<dbReference type="PANTHER" id="PTHR13140">
    <property type="entry name" value="MYOSIN"/>
    <property type="match status" value="1"/>
</dbReference>
<dbReference type="Proteomes" id="UP000475862">
    <property type="component" value="Unassembled WGS sequence"/>
</dbReference>
<accession>A0A6G0TRB6</accession>
<comment type="caution">
    <text evidence="9">The sequence shown here is derived from an EMBL/GenBank/DDBJ whole genome shotgun (WGS) entry which is preliminary data.</text>
</comment>
<keyword evidence="4 6" id="KW-0505">Motor protein</keyword>
<feature type="region of interest" description="Disordered" evidence="7">
    <location>
        <begin position="1"/>
        <end position="39"/>
    </location>
</feature>
<evidence type="ECO:0000256" key="2">
    <source>
        <dbReference type="ARBA" id="ARBA00022840"/>
    </source>
</evidence>
<name>A0A6G0TRB6_APHGL</name>
<keyword evidence="5 6" id="KW-0009">Actin-binding</keyword>
<evidence type="ECO:0000256" key="5">
    <source>
        <dbReference type="ARBA" id="ARBA00023203"/>
    </source>
</evidence>
<feature type="region of interest" description="Disordered" evidence="7">
    <location>
        <begin position="73"/>
        <end position="141"/>
    </location>
</feature>
<keyword evidence="1 6" id="KW-0547">Nucleotide-binding</keyword>
<gene>
    <name evidence="9" type="ORF">AGLY_006497</name>
</gene>
<feature type="compositionally biased region" description="Basic residues" evidence="7">
    <location>
        <begin position="105"/>
        <end position="119"/>
    </location>
</feature>